<protein>
    <submittedName>
        <fullName evidence="2">Uncharacterized protein</fullName>
    </submittedName>
</protein>
<sequence length="293" mass="33374">MHCMSRSRSSRLCHAIGVPAPRNGTPRGHVFSLPTQPALKSIFRPKAMIKTTMRSSTFSTFAPIPTRRPYRLCVWSRSWVDVDTLGNVPQATLDILKIRNFKNRVSEQLGIAPEDVIFDTQDFVVPPQHMYNYIRLLNQPRPQPQLQQQPQQRQTRRKNVRSLAALQQRLREESNPQRREGLLRQIAKVKQWSRIKIEDALRSPSPTPSIQHSRSSSATPSVSDDPHYPLHNPHAHSHPRHSRHSSSRKQERTFQPSARVADLRSPSIRDAMLAPSASTTAKKVSRQQVGIGI</sequence>
<evidence type="ECO:0000256" key="1">
    <source>
        <dbReference type="SAM" id="MobiDB-lite"/>
    </source>
</evidence>
<feature type="region of interest" description="Disordered" evidence="1">
    <location>
        <begin position="199"/>
        <end position="293"/>
    </location>
</feature>
<dbReference type="EMBL" id="LWDE02001221">
    <property type="protein sequence ID" value="KAE8242090.1"/>
    <property type="molecule type" value="Genomic_DNA"/>
</dbReference>
<name>A0A8X7STV6_9BASI</name>
<evidence type="ECO:0000313" key="2">
    <source>
        <dbReference type="EMBL" id="KAE8242090.1"/>
    </source>
</evidence>
<feature type="compositionally biased region" description="Basic residues" evidence="1">
    <location>
        <begin position="233"/>
        <end position="247"/>
    </location>
</feature>
<comment type="caution">
    <text evidence="2">The sequence shown here is derived from an EMBL/GenBank/DDBJ whole genome shotgun (WGS) entry which is preliminary data.</text>
</comment>
<reference evidence="2" key="1">
    <citation type="submission" date="2016-04" db="EMBL/GenBank/DDBJ databases">
        <authorList>
            <person name="Nguyen H.D."/>
            <person name="Samba Siva P."/>
            <person name="Cullis J."/>
            <person name="Levesque C.A."/>
            <person name="Hambleton S."/>
        </authorList>
    </citation>
    <scope>NUCLEOTIDE SEQUENCE</scope>
    <source>
        <strain evidence="2">DAOMC 236426</strain>
    </source>
</reference>
<dbReference type="Proteomes" id="UP000077684">
    <property type="component" value="Unassembled WGS sequence"/>
</dbReference>
<gene>
    <name evidence="2" type="ORF">A4X06_0g7250</name>
</gene>
<accession>A0A8X7STV6</accession>
<dbReference type="AlphaFoldDB" id="A0A8X7STV6"/>
<organism evidence="2 3">
    <name type="scientific">Tilletia controversa</name>
    <name type="common">dwarf bunt fungus</name>
    <dbReference type="NCBI Taxonomy" id="13291"/>
    <lineage>
        <taxon>Eukaryota</taxon>
        <taxon>Fungi</taxon>
        <taxon>Dikarya</taxon>
        <taxon>Basidiomycota</taxon>
        <taxon>Ustilaginomycotina</taxon>
        <taxon>Exobasidiomycetes</taxon>
        <taxon>Tilletiales</taxon>
        <taxon>Tilletiaceae</taxon>
        <taxon>Tilletia</taxon>
    </lineage>
</organism>
<keyword evidence="3" id="KW-1185">Reference proteome</keyword>
<feature type="compositionally biased region" description="Polar residues" evidence="1">
    <location>
        <begin position="276"/>
        <end position="293"/>
    </location>
</feature>
<proteinExistence type="predicted"/>
<feature type="compositionally biased region" description="Polar residues" evidence="1">
    <location>
        <begin position="208"/>
        <end position="222"/>
    </location>
</feature>
<reference evidence="2" key="2">
    <citation type="journal article" date="2019" name="IMA Fungus">
        <title>Genome sequencing and comparison of five Tilletia species to identify candidate genes for the detection of regulated species infecting wheat.</title>
        <authorList>
            <person name="Nguyen H.D.T."/>
            <person name="Sultana T."/>
            <person name="Kesanakurti P."/>
            <person name="Hambleton S."/>
        </authorList>
    </citation>
    <scope>NUCLEOTIDE SEQUENCE</scope>
    <source>
        <strain evidence="2">DAOMC 236426</strain>
    </source>
</reference>
<evidence type="ECO:0000313" key="3">
    <source>
        <dbReference type="Proteomes" id="UP000077684"/>
    </source>
</evidence>